<comment type="subcellular location">
    <subcellularLocation>
        <location evidence="1">Cytoplasm</location>
    </subcellularLocation>
</comment>
<organism evidence="6 7">
    <name type="scientific">Ottowia flava</name>
    <dbReference type="NCBI Taxonomy" id="2675430"/>
    <lineage>
        <taxon>Bacteria</taxon>
        <taxon>Pseudomonadati</taxon>
        <taxon>Pseudomonadota</taxon>
        <taxon>Betaproteobacteria</taxon>
        <taxon>Burkholderiales</taxon>
        <taxon>Comamonadaceae</taxon>
        <taxon>Ottowia</taxon>
    </lineage>
</organism>
<keyword evidence="7" id="KW-1185">Reference proteome</keyword>
<dbReference type="RefSeq" id="WP_147914442.1">
    <property type="nucleotide sequence ID" value="NZ_JBHUEJ010000034.1"/>
</dbReference>
<evidence type="ECO:0000256" key="4">
    <source>
        <dbReference type="ARBA" id="ARBA00023002"/>
    </source>
</evidence>
<dbReference type="EMBL" id="JBHUEJ010000034">
    <property type="protein sequence ID" value="MFD1711765.1"/>
    <property type="molecule type" value="Genomic_DNA"/>
</dbReference>
<dbReference type="PANTHER" id="PTHR44085">
    <property type="entry name" value="SEPIAPTERIN REDUCTASE"/>
    <property type="match status" value="1"/>
</dbReference>
<dbReference type="InterPro" id="IPR051721">
    <property type="entry name" value="Biopterin_syn/organic_redct"/>
</dbReference>
<comment type="caution">
    <text evidence="6">The sequence shown here is derived from an EMBL/GenBank/DDBJ whole genome shotgun (WGS) entry which is preliminary data.</text>
</comment>
<evidence type="ECO:0000256" key="2">
    <source>
        <dbReference type="ARBA" id="ARBA00022490"/>
    </source>
</evidence>
<evidence type="ECO:0000313" key="7">
    <source>
        <dbReference type="Proteomes" id="UP001597304"/>
    </source>
</evidence>
<dbReference type="SUPFAM" id="SSF51735">
    <property type="entry name" value="NAD(P)-binding Rossmann-fold domains"/>
    <property type="match status" value="1"/>
</dbReference>
<proteinExistence type="inferred from homology"/>
<dbReference type="PRINTS" id="PR00080">
    <property type="entry name" value="SDRFAMILY"/>
</dbReference>
<evidence type="ECO:0000313" key="6">
    <source>
        <dbReference type="EMBL" id="MFD1711765.1"/>
    </source>
</evidence>
<accession>A0ABW4KUQ3</accession>
<evidence type="ECO:0000256" key="5">
    <source>
        <dbReference type="RuleBase" id="RU000363"/>
    </source>
</evidence>
<dbReference type="Gene3D" id="3.40.50.720">
    <property type="entry name" value="NAD(P)-binding Rossmann-like Domain"/>
    <property type="match status" value="1"/>
</dbReference>
<keyword evidence="2" id="KW-0963">Cytoplasm</keyword>
<name>A0ABW4KUQ3_9BURK</name>
<dbReference type="PROSITE" id="PS00061">
    <property type="entry name" value="ADH_SHORT"/>
    <property type="match status" value="1"/>
</dbReference>
<reference evidence="7" key="1">
    <citation type="journal article" date="2019" name="Int. J. Syst. Evol. Microbiol.">
        <title>The Global Catalogue of Microorganisms (GCM) 10K type strain sequencing project: providing services to taxonomists for standard genome sequencing and annotation.</title>
        <authorList>
            <consortium name="The Broad Institute Genomics Platform"/>
            <consortium name="The Broad Institute Genome Sequencing Center for Infectious Disease"/>
            <person name="Wu L."/>
            <person name="Ma J."/>
        </authorList>
    </citation>
    <scope>NUCLEOTIDE SEQUENCE [LARGE SCALE GENOMIC DNA]</scope>
    <source>
        <strain evidence="7">LMG 29247</strain>
    </source>
</reference>
<sequence length="257" mass="26854">MSESAAKHIYILTGASRGMGLAMAQQLLAAGHTVLTLARRVNGELAQHATKSGAQLTQWSADLADGVAAATHLRGWLGDLPTDRFASATLINNAGVIPPITPLRDSRPADLANALRVGLEAPMLLSAAFLDATRGWKAERKVLNISSGLGRKAMASQAAYCAAKAGMDHFTRCLALDEANAPGGAKVCSLAPGVIDTDMQVQLRGADAGAFPDRGNFEQLKQGGQLTSPDDAARRILAYLARPDFGSEPVADVRQAS</sequence>
<gene>
    <name evidence="6" type="ORF">ACFSF0_14200</name>
</gene>
<dbReference type="PRINTS" id="PR00081">
    <property type="entry name" value="GDHRDH"/>
</dbReference>
<dbReference type="Pfam" id="PF00106">
    <property type="entry name" value="adh_short"/>
    <property type="match status" value="1"/>
</dbReference>
<protein>
    <submittedName>
        <fullName evidence="6">SDR family NAD(P)-dependent oxidoreductase</fullName>
    </submittedName>
</protein>
<evidence type="ECO:0000256" key="3">
    <source>
        <dbReference type="ARBA" id="ARBA00022857"/>
    </source>
</evidence>
<dbReference type="InterPro" id="IPR036291">
    <property type="entry name" value="NAD(P)-bd_dom_sf"/>
</dbReference>
<comment type="similarity">
    <text evidence="5">Belongs to the short-chain dehydrogenases/reductases (SDR) family.</text>
</comment>
<dbReference type="PANTHER" id="PTHR44085:SF2">
    <property type="entry name" value="SEPIAPTERIN REDUCTASE"/>
    <property type="match status" value="1"/>
</dbReference>
<dbReference type="InterPro" id="IPR002347">
    <property type="entry name" value="SDR_fam"/>
</dbReference>
<keyword evidence="3" id="KW-0521">NADP</keyword>
<dbReference type="Proteomes" id="UP001597304">
    <property type="component" value="Unassembled WGS sequence"/>
</dbReference>
<dbReference type="InterPro" id="IPR020904">
    <property type="entry name" value="Sc_DH/Rdtase_CS"/>
</dbReference>
<keyword evidence="4" id="KW-0560">Oxidoreductase</keyword>
<evidence type="ECO:0000256" key="1">
    <source>
        <dbReference type="ARBA" id="ARBA00004496"/>
    </source>
</evidence>